<dbReference type="SUPFAM" id="SSF47203">
    <property type="entry name" value="Acyl-CoA dehydrogenase C-terminal domain-like"/>
    <property type="match status" value="1"/>
</dbReference>
<dbReference type="Gene3D" id="1.20.140.10">
    <property type="entry name" value="Butyryl-CoA Dehydrogenase, subunit A, domain 3"/>
    <property type="match status" value="1"/>
</dbReference>
<dbReference type="InterPro" id="IPR046373">
    <property type="entry name" value="Acyl-CoA_Oxase/DH_mid-dom_sf"/>
</dbReference>
<dbReference type="Pfam" id="PF02771">
    <property type="entry name" value="Acyl-CoA_dh_N"/>
    <property type="match status" value="1"/>
</dbReference>
<name>A0ABY4CFK9_9BACL</name>
<dbReference type="PANTHER" id="PTHR48083:SF2">
    <property type="entry name" value="MEDIUM-CHAIN SPECIFIC ACYL-COA DEHYDROGENASE, MITOCHONDRIAL"/>
    <property type="match status" value="1"/>
</dbReference>
<dbReference type="EMBL" id="CP089291">
    <property type="protein sequence ID" value="UOF89320.1"/>
    <property type="molecule type" value="Genomic_DNA"/>
</dbReference>
<accession>A0ABY4CFK9</accession>
<dbReference type="InterPro" id="IPR009100">
    <property type="entry name" value="AcylCoA_DH/oxidase_NM_dom_sf"/>
</dbReference>
<evidence type="ECO:0000256" key="4">
    <source>
        <dbReference type="ARBA" id="ARBA00022827"/>
    </source>
</evidence>
<dbReference type="InterPro" id="IPR013786">
    <property type="entry name" value="AcylCoA_DH/ox_N"/>
</dbReference>
<gene>
    <name evidence="10" type="ORF">LSG31_15615</name>
</gene>
<keyword evidence="11" id="KW-1185">Reference proteome</keyword>
<dbReference type="InterPro" id="IPR036250">
    <property type="entry name" value="AcylCo_DH-like_C"/>
</dbReference>
<dbReference type="InterPro" id="IPR009075">
    <property type="entry name" value="AcylCo_DH/oxidase_C"/>
</dbReference>
<organism evidence="10 11">
    <name type="scientific">Fodinisporobacter ferrooxydans</name>
    <dbReference type="NCBI Taxonomy" id="2901836"/>
    <lineage>
        <taxon>Bacteria</taxon>
        <taxon>Bacillati</taxon>
        <taxon>Bacillota</taxon>
        <taxon>Bacilli</taxon>
        <taxon>Bacillales</taxon>
        <taxon>Alicyclobacillaceae</taxon>
        <taxon>Fodinisporobacter</taxon>
    </lineage>
</organism>
<dbReference type="CDD" id="cd00567">
    <property type="entry name" value="ACAD"/>
    <property type="match status" value="1"/>
</dbReference>
<keyword evidence="3 6" id="KW-0285">Flavoprotein</keyword>
<sequence length="399" mass="43933">MAFQKTGQQSMWIQTVRTFMEDHHVESELKNETEQLPWNIRQASGKAGLIGLDIALEDGGAGLSALTMGHLYEECGRYGLNTREVIGAGHGNMIAKFGNADQKKRYLPRLMSGDLLVGVGLTEPGTGSDLAKTQTFARKEGSNYILNGEKEFVSRVNEAGVFIVFAQTNTEAGARGLTAFIVDMDRPGVEKYNLEPMGLKGWSYGGFRLHDVVVPASNRLGEEGEGFKIFNTHFGYWRVLMGIICVGSAQRAIEQAIDYSKERQAFGGPIGRFQSVMHKISESATKLEAARLLSFKALDYLDKGHSNVMEASMAKWYSTTVAYEAIDHALQIHGARGYVIDYGLEQRLRDVRGLQIADGSTDTLKSLIGRDLMGKEIYDAMLGRTAKPKPAEKELEFAG</sequence>
<dbReference type="Proteomes" id="UP000830167">
    <property type="component" value="Chromosome"/>
</dbReference>
<dbReference type="InterPro" id="IPR037069">
    <property type="entry name" value="AcylCoA_DH/ox_N_sf"/>
</dbReference>
<dbReference type="InterPro" id="IPR050741">
    <property type="entry name" value="Acyl-CoA_dehydrogenase"/>
</dbReference>
<proteinExistence type="inferred from homology"/>
<dbReference type="Gene3D" id="2.40.110.10">
    <property type="entry name" value="Butyryl-CoA Dehydrogenase, subunit A, domain 2"/>
    <property type="match status" value="1"/>
</dbReference>
<evidence type="ECO:0000313" key="11">
    <source>
        <dbReference type="Proteomes" id="UP000830167"/>
    </source>
</evidence>
<dbReference type="Gene3D" id="1.10.540.10">
    <property type="entry name" value="Acyl-CoA dehydrogenase/oxidase, N-terminal domain"/>
    <property type="match status" value="1"/>
</dbReference>
<dbReference type="InterPro" id="IPR006091">
    <property type="entry name" value="Acyl-CoA_Oxase/DH_mid-dom"/>
</dbReference>
<evidence type="ECO:0000256" key="3">
    <source>
        <dbReference type="ARBA" id="ARBA00022630"/>
    </source>
</evidence>
<dbReference type="SUPFAM" id="SSF56645">
    <property type="entry name" value="Acyl-CoA dehydrogenase NM domain-like"/>
    <property type="match status" value="1"/>
</dbReference>
<keyword evidence="5 6" id="KW-0560">Oxidoreductase</keyword>
<feature type="domain" description="Acyl-CoA oxidase/dehydrogenase middle" evidence="8">
    <location>
        <begin position="119"/>
        <end position="212"/>
    </location>
</feature>
<protein>
    <submittedName>
        <fullName evidence="10">Acyl-CoA dehydrogenase family protein</fullName>
    </submittedName>
</protein>
<dbReference type="RefSeq" id="WP_347436006.1">
    <property type="nucleotide sequence ID" value="NZ_CP089291.1"/>
</dbReference>
<evidence type="ECO:0000256" key="1">
    <source>
        <dbReference type="ARBA" id="ARBA00001974"/>
    </source>
</evidence>
<comment type="similarity">
    <text evidence="2 6">Belongs to the acyl-CoA dehydrogenase family.</text>
</comment>
<comment type="cofactor">
    <cofactor evidence="1 6">
        <name>FAD</name>
        <dbReference type="ChEBI" id="CHEBI:57692"/>
    </cofactor>
</comment>
<feature type="domain" description="Acyl-CoA dehydrogenase/oxidase C-terminal" evidence="7">
    <location>
        <begin position="224"/>
        <end position="372"/>
    </location>
</feature>
<evidence type="ECO:0000313" key="10">
    <source>
        <dbReference type="EMBL" id="UOF89320.1"/>
    </source>
</evidence>
<evidence type="ECO:0000256" key="2">
    <source>
        <dbReference type="ARBA" id="ARBA00009347"/>
    </source>
</evidence>
<dbReference type="Pfam" id="PF00441">
    <property type="entry name" value="Acyl-CoA_dh_1"/>
    <property type="match status" value="1"/>
</dbReference>
<evidence type="ECO:0000259" key="9">
    <source>
        <dbReference type="Pfam" id="PF02771"/>
    </source>
</evidence>
<evidence type="ECO:0000256" key="5">
    <source>
        <dbReference type="ARBA" id="ARBA00023002"/>
    </source>
</evidence>
<dbReference type="PANTHER" id="PTHR48083">
    <property type="entry name" value="MEDIUM-CHAIN SPECIFIC ACYL-COA DEHYDROGENASE, MITOCHONDRIAL-RELATED"/>
    <property type="match status" value="1"/>
</dbReference>
<evidence type="ECO:0000256" key="6">
    <source>
        <dbReference type="RuleBase" id="RU362125"/>
    </source>
</evidence>
<feature type="domain" description="Acyl-CoA dehydrogenase/oxidase N-terminal" evidence="9">
    <location>
        <begin position="8"/>
        <end position="114"/>
    </location>
</feature>
<evidence type="ECO:0000259" key="7">
    <source>
        <dbReference type="Pfam" id="PF00441"/>
    </source>
</evidence>
<reference evidence="10" key="1">
    <citation type="submission" date="2021-12" db="EMBL/GenBank/DDBJ databases">
        <title>Alicyclobacillaceae gen. nov., sp. nov., isolated from chalcocite enrichment system.</title>
        <authorList>
            <person name="Jiang Z."/>
        </authorList>
    </citation>
    <scope>NUCLEOTIDE SEQUENCE</scope>
    <source>
        <strain evidence="10">MYW30-H2</strain>
    </source>
</reference>
<dbReference type="Pfam" id="PF02770">
    <property type="entry name" value="Acyl-CoA_dh_M"/>
    <property type="match status" value="1"/>
</dbReference>
<evidence type="ECO:0000259" key="8">
    <source>
        <dbReference type="Pfam" id="PF02770"/>
    </source>
</evidence>
<keyword evidence="4 6" id="KW-0274">FAD</keyword>